<dbReference type="SUPFAM" id="SSF55874">
    <property type="entry name" value="ATPase domain of HSP90 chaperone/DNA topoisomerase II/histidine kinase"/>
    <property type="match status" value="1"/>
</dbReference>
<dbReference type="PANTHER" id="PTHR43047">
    <property type="entry name" value="TWO-COMPONENT HISTIDINE PROTEIN KINASE"/>
    <property type="match status" value="1"/>
</dbReference>
<dbReference type="Gene3D" id="3.40.50.2300">
    <property type="match status" value="1"/>
</dbReference>
<dbReference type="OrthoDB" id="569347at2"/>
<dbReference type="EC" id="2.7.13.3" evidence="4"/>
<dbReference type="Proteomes" id="UP000186391">
    <property type="component" value="Unassembled WGS sequence"/>
</dbReference>
<dbReference type="SUPFAM" id="SSF52172">
    <property type="entry name" value="CheY-like"/>
    <property type="match status" value="1"/>
</dbReference>
<dbReference type="EMBL" id="MRCA01000024">
    <property type="protein sequence ID" value="OKH11033.1"/>
    <property type="molecule type" value="Genomic_DNA"/>
</dbReference>
<evidence type="ECO:0000256" key="1">
    <source>
        <dbReference type="ARBA" id="ARBA00000085"/>
    </source>
</evidence>
<feature type="domain" description="Histidine kinase" evidence="12">
    <location>
        <begin position="336"/>
        <end position="559"/>
    </location>
</feature>
<dbReference type="GO" id="GO:0009927">
    <property type="term" value="F:histidine phosphotransfer kinase activity"/>
    <property type="evidence" value="ECO:0007669"/>
    <property type="project" value="TreeGrafter"/>
</dbReference>
<dbReference type="Pfam" id="PF02518">
    <property type="entry name" value="HATPase_c"/>
    <property type="match status" value="1"/>
</dbReference>
<keyword evidence="11" id="KW-0812">Transmembrane</keyword>
<dbReference type="InterPro" id="IPR036890">
    <property type="entry name" value="HATPase_C_sf"/>
</dbReference>
<dbReference type="PROSITE" id="PS50885">
    <property type="entry name" value="HAMP"/>
    <property type="match status" value="1"/>
</dbReference>
<dbReference type="SMART" id="SM00304">
    <property type="entry name" value="HAMP"/>
    <property type="match status" value="1"/>
</dbReference>
<evidence type="ECO:0000256" key="2">
    <source>
        <dbReference type="ARBA" id="ARBA00004370"/>
    </source>
</evidence>
<dbReference type="SMART" id="SM00387">
    <property type="entry name" value="HATPase_c"/>
    <property type="match status" value="1"/>
</dbReference>
<dbReference type="CDD" id="cd06225">
    <property type="entry name" value="HAMP"/>
    <property type="match status" value="1"/>
</dbReference>
<dbReference type="InterPro" id="IPR001789">
    <property type="entry name" value="Sig_transdc_resp-reg_receiver"/>
</dbReference>
<accession>A0A1U7GT40</accession>
<name>A0A1U7GT40_9CYAN</name>
<keyword evidence="6" id="KW-0808">Transferase</keyword>
<keyword evidence="7 15" id="KW-0418">Kinase</keyword>
<dbReference type="SMART" id="SM00388">
    <property type="entry name" value="HisKA"/>
    <property type="match status" value="1"/>
</dbReference>
<evidence type="ECO:0000256" key="9">
    <source>
        <dbReference type="ARBA" id="ARBA00074306"/>
    </source>
</evidence>
<evidence type="ECO:0000313" key="16">
    <source>
        <dbReference type="Proteomes" id="UP000186391"/>
    </source>
</evidence>
<keyword evidence="5 10" id="KW-0597">Phosphoprotein</keyword>
<evidence type="ECO:0000259" key="13">
    <source>
        <dbReference type="PROSITE" id="PS50110"/>
    </source>
</evidence>
<comment type="subcellular location">
    <subcellularLocation>
        <location evidence="2">Membrane</location>
    </subcellularLocation>
</comment>
<dbReference type="InterPro" id="IPR036097">
    <property type="entry name" value="HisK_dim/P_sf"/>
</dbReference>
<dbReference type="GO" id="GO:0005886">
    <property type="term" value="C:plasma membrane"/>
    <property type="evidence" value="ECO:0007669"/>
    <property type="project" value="TreeGrafter"/>
</dbReference>
<dbReference type="SUPFAM" id="SSF47384">
    <property type="entry name" value="Homodimeric domain of signal transducing histidine kinase"/>
    <property type="match status" value="1"/>
</dbReference>
<dbReference type="InterPro" id="IPR004358">
    <property type="entry name" value="Sig_transdc_His_kin-like_C"/>
</dbReference>
<organism evidence="15 16">
    <name type="scientific">Fischerella major NIES-592</name>
    <dbReference type="NCBI Taxonomy" id="210994"/>
    <lineage>
        <taxon>Bacteria</taxon>
        <taxon>Bacillati</taxon>
        <taxon>Cyanobacteriota</taxon>
        <taxon>Cyanophyceae</taxon>
        <taxon>Nostocales</taxon>
        <taxon>Hapalosiphonaceae</taxon>
        <taxon>Fischerella</taxon>
    </lineage>
</organism>
<dbReference type="AlphaFoldDB" id="A0A1U7GT40"/>
<dbReference type="InterPro" id="IPR003661">
    <property type="entry name" value="HisK_dim/P_dom"/>
</dbReference>
<dbReference type="CDD" id="cd16922">
    <property type="entry name" value="HATPase_EvgS-ArcB-TorS-like"/>
    <property type="match status" value="1"/>
</dbReference>
<feature type="modified residue" description="4-aspartylphosphate" evidence="10">
    <location>
        <position position="633"/>
    </location>
</feature>
<evidence type="ECO:0000259" key="14">
    <source>
        <dbReference type="PROSITE" id="PS50885"/>
    </source>
</evidence>
<dbReference type="PROSITE" id="PS50110">
    <property type="entry name" value="RESPONSE_REGULATORY"/>
    <property type="match status" value="1"/>
</dbReference>
<dbReference type="PRINTS" id="PR00344">
    <property type="entry name" value="BCTRLSENSOR"/>
</dbReference>
<dbReference type="Pfam" id="PF00512">
    <property type="entry name" value="HisKA"/>
    <property type="match status" value="1"/>
</dbReference>
<comment type="catalytic activity">
    <reaction evidence="1">
        <text>ATP + protein L-histidine = ADP + protein N-phospho-L-histidine.</text>
        <dbReference type="EC" id="2.7.13.3"/>
    </reaction>
</comment>
<evidence type="ECO:0000256" key="5">
    <source>
        <dbReference type="ARBA" id="ARBA00022553"/>
    </source>
</evidence>
<evidence type="ECO:0000259" key="12">
    <source>
        <dbReference type="PROSITE" id="PS50109"/>
    </source>
</evidence>
<dbReference type="FunFam" id="3.30.565.10:FF:000010">
    <property type="entry name" value="Sensor histidine kinase RcsC"/>
    <property type="match status" value="1"/>
</dbReference>
<evidence type="ECO:0000256" key="6">
    <source>
        <dbReference type="ARBA" id="ARBA00022679"/>
    </source>
</evidence>
<feature type="transmembrane region" description="Helical" evidence="11">
    <location>
        <begin position="238"/>
        <end position="258"/>
    </location>
</feature>
<feature type="transmembrane region" description="Helical" evidence="11">
    <location>
        <begin position="50"/>
        <end position="75"/>
    </location>
</feature>
<evidence type="ECO:0000256" key="3">
    <source>
        <dbReference type="ARBA" id="ARBA00006402"/>
    </source>
</evidence>
<evidence type="ECO:0000256" key="8">
    <source>
        <dbReference type="ARBA" id="ARBA00023012"/>
    </source>
</evidence>
<reference evidence="15 16" key="1">
    <citation type="submission" date="2016-11" db="EMBL/GenBank/DDBJ databases">
        <title>Draft Genome Sequences of Nine Cyanobacterial Strains from Diverse Habitats.</title>
        <authorList>
            <person name="Zhu T."/>
            <person name="Hou S."/>
            <person name="Lu X."/>
            <person name="Hess W.R."/>
        </authorList>
    </citation>
    <scope>NUCLEOTIDE SEQUENCE [LARGE SCALE GENOMIC DNA]</scope>
    <source>
        <strain evidence="15 16">NIES-592</strain>
    </source>
</reference>
<evidence type="ECO:0000256" key="11">
    <source>
        <dbReference type="SAM" id="Phobius"/>
    </source>
</evidence>
<dbReference type="Gene3D" id="3.30.565.10">
    <property type="entry name" value="Histidine kinase-like ATPase, C-terminal domain"/>
    <property type="match status" value="1"/>
</dbReference>
<feature type="domain" description="Response regulatory" evidence="13">
    <location>
        <begin position="584"/>
        <end position="700"/>
    </location>
</feature>
<evidence type="ECO:0000313" key="15">
    <source>
        <dbReference type="EMBL" id="OKH11033.1"/>
    </source>
</evidence>
<keyword evidence="16" id="KW-1185">Reference proteome</keyword>
<evidence type="ECO:0000256" key="10">
    <source>
        <dbReference type="PROSITE-ProRule" id="PRU00169"/>
    </source>
</evidence>
<evidence type="ECO:0000256" key="4">
    <source>
        <dbReference type="ARBA" id="ARBA00012438"/>
    </source>
</evidence>
<dbReference type="InterPro" id="IPR005467">
    <property type="entry name" value="His_kinase_dom"/>
</dbReference>
<evidence type="ECO:0000256" key="7">
    <source>
        <dbReference type="ARBA" id="ARBA00022777"/>
    </source>
</evidence>
<dbReference type="PANTHER" id="PTHR43047:SF66">
    <property type="entry name" value="HISKA"/>
    <property type="match status" value="1"/>
</dbReference>
<sequence>MTYPASRQKISQSDANRDEQTSLHLSSWLFNPQNKVNQVINHFSISTKIYFGYAIALGIMVLGTTVGVVSGDSYLHRADQQRRTIRQERQQLSKLQNILFNLQLFPKTSANYQTPQTFQKAELAATKQITAAKQLLKQINSSAANSAIKELKPLLIKHHNTWKNFPSSLESTLRQIESLAFNANQLQKANQLLAEFAASENSNKMLQFQDELAIVIAVAETQEEQAEIALMQVQRLRIAIIIASIGLSLSITLLLIVYTRQAIVHSVQTITDVAEKAIAESNFDLQAPITTTDELGKLAISLNQLIDYIKTLLEEQKETKLAADAANHAKSKFLAHMSHELRTPLNGILGYAEILQRSQNITKREQRGIEIIHKCGSHLLTLINDILDISQIETNKMQLHPSDFHLPSFLQGIVEICRIQAEQKDLEFIYQAPENLPSGITTDKKRLRQVLINLVSNAIKFTDSGSVKLKVEVKESQKKTSHVYIYFAIEDTGIGISQQQLKRIFLPFEQLGDYKSQNEGRGLGLTISQKIVEIMGSTISVKSELGKGSIFEFEIECPIADDWTESSIITSTGKIVGYSGNRKTILIVDDRWENRSLIVNLLQTIGFTVIEASNGQEGLEKAHQYQPDLIISDTTMPIMDGREMLSQLRQSETIQNTIVILSSASIFDNERHKTLAAGANDFLVKPVKVKELYHMLSKYLQLNWIYEQVENKQQDYSEKLSSSQTMVVPPKAELFMLLEYVKKGQIKGIKQELEKLATMDEQYQEFVKHLDSLVQCFNIKKIRLFLQKNIP</sequence>
<dbReference type="InterPro" id="IPR011006">
    <property type="entry name" value="CheY-like_superfamily"/>
</dbReference>
<dbReference type="InterPro" id="IPR003660">
    <property type="entry name" value="HAMP_dom"/>
</dbReference>
<keyword evidence="11" id="KW-1133">Transmembrane helix</keyword>
<dbReference type="Gene3D" id="1.10.287.130">
    <property type="match status" value="1"/>
</dbReference>
<proteinExistence type="inferred from homology"/>
<feature type="domain" description="HAMP" evidence="14">
    <location>
        <begin position="261"/>
        <end position="314"/>
    </location>
</feature>
<dbReference type="CDD" id="cd00082">
    <property type="entry name" value="HisKA"/>
    <property type="match status" value="1"/>
</dbReference>
<dbReference type="Pfam" id="PF00072">
    <property type="entry name" value="Response_reg"/>
    <property type="match status" value="1"/>
</dbReference>
<comment type="similarity">
    <text evidence="3">In the N-terminal section; belongs to the phytochrome family.</text>
</comment>
<dbReference type="PROSITE" id="PS50109">
    <property type="entry name" value="HIS_KIN"/>
    <property type="match status" value="1"/>
</dbReference>
<protein>
    <recommendedName>
        <fullName evidence="9">Circadian input-output histidine kinase CikA</fullName>
        <ecNumber evidence="4">2.7.13.3</ecNumber>
    </recommendedName>
</protein>
<comment type="caution">
    <text evidence="15">The sequence shown here is derived from an EMBL/GenBank/DDBJ whole genome shotgun (WGS) entry which is preliminary data.</text>
</comment>
<dbReference type="SMART" id="SM00448">
    <property type="entry name" value="REC"/>
    <property type="match status" value="1"/>
</dbReference>
<dbReference type="Gene3D" id="6.10.340.10">
    <property type="match status" value="1"/>
</dbReference>
<keyword evidence="11" id="KW-0472">Membrane</keyword>
<dbReference type="RefSeq" id="WP_073557019.1">
    <property type="nucleotide sequence ID" value="NZ_MRCA01000024.1"/>
</dbReference>
<dbReference type="InterPro" id="IPR003594">
    <property type="entry name" value="HATPase_dom"/>
</dbReference>
<gene>
    <name evidence="15" type="ORF">NIES592_22985</name>
</gene>
<keyword evidence="8" id="KW-0902">Two-component regulatory system</keyword>
<dbReference type="GO" id="GO:0000155">
    <property type="term" value="F:phosphorelay sensor kinase activity"/>
    <property type="evidence" value="ECO:0007669"/>
    <property type="project" value="InterPro"/>
</dbReference>